<name>A0A240C6U0_SERFI</name>
<evidence type="ECO:0000256" key="4">
    <source>
        <dbReference type="ARBA" id="ARBA00029685"/>
    </source>
</evidence>
<dbReference type="GO" id="GO:0006412">
    <property type="term" value="P:translation"/>
    <property type="evidence" value="ECO:0007669"/>
    <property type="project" value="InterPro"/>
</dbReference>
<comment type="similarity">
    <text evidence="2">Belongs to the SRA family.</text>
</comment>
<dbReference type="KEGG" id="sfj:SAMEA4384070_2976"/>
<keyword evidence="6" id="KW-1185">Reference proteome</keyword>
<comment type="function">
    <text evidence="1">Although this protein associates with the 30S subunit of the ribosome it is not considered to be a bona fide ribosomal protein.</text>
</comment>
<evidence type="ECO:0000256" key="2">
    <source>
        <dbReference type="ARBA" id="ARBA00005929"/>
    </source>
</evidence>
<organism evidence="5 6">
    <name type="scientific">Serratia ficaria</name>
    <dbReference type="NCBI Taxonomy" id="61651"/>
    <lineage>
        <taxon>Bacteria</taxon>
        <taxon>Pseudomonadati</taxon>
        <taxon>Pseudomonadota</taxon>
        <taxon>Gammaproteobacteria</taxon>
        <taxon>Enterobacterales</taxon>
        <taxon>Yersiniaceae</taxon>
        <taxon>Serratia</taxon>
    </lineage>
</organism>
<evidence type="ECO:0000313" key="6">
    <source>
        <dbReference type="Proteomes" id="UP000215134"/>
    </source>
</evidence>
<gene>
    <name evidence="5" type="ORF">SAMEA4384070_02976</name>
</gene>
<dbReference type="GeneID" id="75030045"/>
<dbReference type="InterPro" id="IPR012607">
    <property type="entry name" value="SRA-like"/>
</dbReference>
<dbReference type="NCBIfam" id="NF007473">
    <property type="entry name" value="PRK10057.1"/>
    <property type="match status" value="1"/>
</dbReference>
<evidence type="ECO:0000256" key="1">
    <source>
        <dbReference type="ARBA" id="ARBA00004057"/>
    </source>
</evidence>
<dbReference type="EMBL" id="LT906479">
    <property type="protein sequence ID" value="SNW02808.1"/>
    <property type="molecule type" value="Genomic_DNA"/>
</dbReference>
<proteinExistence type="inferred from homology"/>
<evidence type="ECO:0000313" key="5">
    <source>
        <dbReference type="EMBL" id="SNW02808.1"/>
    </source>
</evidence>
<dbReference type="Proteomes" id="UP000215134">
    <property type="component" value="Chromosome 1"/>
</dbReference>
<dbReference type="RefSeq" id="WP_095098015.1">
    <property type="nucleotide sequence ID" value="NZ_CAMIQD010000001.1"/>
</dbReference>
<sequence>MIKAKTNRKARRLFGMSHWQSNRFKIAFDETPDGGEWKVIKKKK</sequence>
<dbReference type="AlphaFoldDB" id="A0A240C6U0"/>
<accession>A0A240C6U0</accession>
<protein>
    <recommendedName>
        <fullName evidence="3">Stationary-phase-induced ribosome-associated protein</fullName>
    </recommendedName>
    <alternativeName>
        <fullName evidence="4">30S ribosomal protein S22</fullName>
    </alternativeName>
</protein>
<evidence type="ECO:0000256" key="3">
    <source>
        <dbReference type="ARBA" id="ARBA00018210"/>
    </source>
</evidence>
<reference evidence="5 6" key="1">
    <citation type="submission" date="2017-06" db="EMBL/GenBank/DDBJ databases">
        <authorList>
            <consortium name="Pathogen Informatics"/>
        </authorList>
    </citation>
    <scope>NUCLEOTIDE SEQUENCE [LARGE SCALE GENOMIC DNA]</scope>
    <source>
        <strain evidence="5 6">NCTC12148</strain>
    </source>
</reference>